<feature type="compositionally biased region" description="Polar residues" evidence="1">
    <location>
        <begin position="335"/>
        <end position="362"/>
    </location>
</feature>
<feature type="region of interest" description="Disordered" evidence="1">
    <location>
        <begin position="34"/>
        <end position="61"/>
    </location>
</feature>
<dbReference type="AlphaFoldDB" id="A0A6G0Z0G7"/>
<name>A0A6G0Z0G7_APHCR</name>
<protein>
    <submittedName>
        <fullName evidence="2">Serine/arginine repetitive matrix protein 1 isoform X1</fullName>
    </submittedName>
</protein>
<feature type="region of interest" description="Disordered" evidence="1">
    <location>
        <begin position="431"/>
        <end position="451"/>
    </location>
</feature>
<evidence type="ECO:0000256" key="1">
    <source>
        <dbReference type="SAM" id="MobiDB-lite"/>
    </source>
</evidence>
<comment type="caution">
    <text evidence="2">The sequence shown here is derived from an EMBL/GenBank/DDBJ whole genome shotgun (WGS) entry which is preliminary data.</text>
</comment>
<organism evidence="2 3">
    <name type="scientific">Aphis craccivora</name>
    <name type="common">Cowpea aphid</name>
    <dbReference type="NCBI Taxonomy" id="307492"/>
    <lineage>
        <taxon>Eukaryota</taxon>
        <taxon>Metazoa</taxon>
        <taxon>Ecdysozoa</taxon>
        <taxon>Arthropoda</taxon>
        <taxon>Hexapoda</taxon>
        <taxon>Insecta</taxon>
        <taxon>Pterygota</taxon>
        <taxon>Neoptera</taxon>
        <taxon>Paraneoptera</taxon>
        <taxon>Hemiptera</taxon>
        <taxon>Sternorrhyncha</taxon>
        <taxon>Aphidomorpha</taxon>
        <taxon>Aphidoidea</taxon>
        <taxon>Aphididae</taxon>
        <taxon>Aphidini</taxon>
        <taxon>Aphis</taxon>
        <taxon>Aphis</taxon>
    </lineage>
</organism>
<feature type="region of interest" description="Disordered" evidence="1">
    <location>
        <begin position="288"/>
        <end position="367"/>
    </location>
</feature>
<keyword evidence="3" id="KW-1185">Reference proteome</keyword>
<sequence>MNLTLQRIISSNLIIYFLELLLDDLQSTLPRKNHGLGNTSSTGYREVTKSTSRTIGNGQTETNKEYEIQYLNPANKSTVLSERLPDLQSVDLLRQTNSGKNSGGYETVSSYQYNKSTESKSTVPRQETNGVNMRQSISELDSLLDDLNHAQRVGFSNSGVSRHEITTNESGIEPLRSSTPYKQQYSKHEEHRYGSLNRSKMPGASEVISTYETSTTNGEPLDLDLVDVPRSYTKLLQNQSPGTYQTSVYSKETTKKIIPGTTTYSTYQKFGSPTTDPGQSKVYNYSEEYRTDSRNRSMRDLPPSPRPHRSSSPRSPSPHRSPSPMSFPQPPEPRNYSSSHTYTNRTTSSPQSIQKFSPSDPSRTNEEVTWVAHATPPVTRRFPVSVDNNLTSPTGQTVYSYKYSSETRENTKYGQPNGYTKPIHQEQLPLRHSPFPRDEADTPGLQNPPKRLDDLMASFGDRTDYTNYHSNREYHSNVKDYQSKSKEYEHDKAAEYTIPIKKPQPDNQAPENKAPEKLTEVKEAELTQSIAGPPVFYPPGSTTFAKKEEVMQQQGQFGQGQMKAKAKGMYKYKSKSKSKEKQSSGATMVPVCLPMCCAMPCVIM</sequence>
<dbReference type="OrthoDB" id="6372047at2759"/>
<dbReference type="EMBL" id="VUJU01001798">
    <property type="protein sequence ID" value="KAF0763791.1"/>
    <property type="molecule type" value="Genomic_DNA"/>
</dbReference>
<feature type="compositionally biased region" description="Basic and acidic residues" evidence="1">
    <location>
        <begin position="288"/>
        <end position="299"/>
    </location>
</feature>
<accession>A0A6G0Z0G7</accession>
<dbReference type="PANTHER" id="PTHR41156:SF1">
    <property type="entry name" value="ZASP-LIKE MOTIF DOMAIN-CONTAINING PROTEIN"/>
    <property type="match status" value="1"/>
</dbReference>
<dbReference type="PANTHER" id="PTHR41156">
    <property type="entry name" value="AGAP006184-PA"/>
    <property type="match status" value="1"/>
</dbReference>
<dbReference type="Proteomes" id="UP000478052">
    <property type="component" value="Unassembled WGS sequence"/>
</dbReference>
<gene>
    <name evidence="2" type="ORF">FWK35_00008409</name>
</gene>
<evidence type="ECO:0000313" key="3">
    <source>
        <dbReference type="Proteomes" id="UP000478052"/>
    </source>
</evidence>
<proteinExistence type="predicted"/>
<evidence type="ECO:0000313" key="2">
    <source>
        <dbReference type="EMBL" id="KAF0763791.1"/>
    </source>
</evidence>
<reference evidence="2 3" key="1">
    <citation type="submission" date="2019-08" db="EMBL/GenBank/DDBJ databases">
        <title>Whole genome of Aphis craccivora.</title>
        <authorList>
            <person name="Voronova N.V."/>
            <person name="Shulinski R.S."/>
            <person name="Bandarenka Y.V."/>
            <person name="Zhorov D.G."/>
            <person name="Warner D."/>
        </authorList>
    </citation>
    <scope>NUCLEOTIDE SEQUENCE [LARGE SCALE GENOMIC DNA]</scope>
    <source>
        <strain evidence="2">180601</strain>
        <tissue evidence="2">Whole Body</tissue>
    </source>
</reference>
<feature type="compositionally biased region" description="Pro residues" evidence="1">
    <location>
        <begin position="315"/>
        <end position="333"/>
    </location>
</feature>